<organism evidence="4 5">
    <name type="scientific">Bacteroides difficilis</name>
    <dbReference type="NCBI Taxonomy" id="2763021"/>
    <lineage>
        <taxon>Bacteria</taxon>
        <taxon>Pseudomonadati</taxon>
        <taxon>Bacteroidota</taxon>
        <taxon>Bacteroidia</taxon>
        <taxon>Bacteroidales</taxon>
        <taxon>Bacteroidaceae</taxon>
        <taxon>Bacteroides</taxon>
    </lineage>
</organism>
<keyword evidence="1" id="KW-0808">Transferase</keyword>
<sequence length="338" mass="39195">MNYFIEIRTVNKAKSDIDEIVKGMGFRNLTPMRKKNNMFSRFVTKICGVLRILTRLKQGDILFLQYPMKKFYSMACYFAHLKGARVITVIHDLGTFRRHKLTPEQENRRLSRTDFIIVHNEKMKEHLLRYGCHSQLYNLGVFDYLSHAVPRQYSTSHQPWSVVYAGGLGKWRNEFLYKLEPYIHNWRLDIYGKGFEKNYADGWKHIVYHGFLASEEFVDQIEADFGLVWDGHSIQECSGDWGEYLKINNPHKTSFYLRSGLPVIVWSQAAMASFVHEHEVGICVDSLADVDNVLAGLTGEQYQIMKENAIKIGRLLGEGYFIKQALNEAINSFVTDGK</sequence>
<evidence type="ECO:0000259" key="3">
    <source>
        <dbReference type="Pfam" id="PF26337"/>
    </source>
</evidence>
<dbReference type="RefSeq" id="WP_186966346.1">
    <property type="nucleotide sequence ID" value="NZ_CP182814.1"/>
</dbReference>
<dbReference type="PIRSF" id="PIRSF007023">
    <property type="entry name" value="UDP-Galf_transf"/>
    <property type="match status" value="1"/>
</dbReference>
<protein>
    <submittedName>
        <fullName evidence="4">Galactofuranosyltransferase</fullName>
    </submittedName>
</protein>
<proteinExistence type="predicted"/>
<feature type="domain" description="Glucosyltransferase 3-like C-terminal" evidence="3">
    <location>
        <begin position="162"/>
        <end position="329"/>
    </location>
</feature>
<dbReference type="Gene3D" id="3.40.50.2000">
    <property type="entry name" value="Glycogen Phosphorylase B"/>
    <property type="match status" value="2"/>
</dbReference>
<accession>A0ABR7C7V8</accession>
<evidence type="ECO:0000313" key="4">
    <source>
        <dbReference type="EMBL" id="MBC5603614.1"/>
    </source>
</evidence>
<dbReference type="InterPro" id="IPR058591">
    <property type="entry name" value="Gtf3_N"/>
</dbReference>
<reference evidence="4 5" key="1">
    <citation type="submission" date="2020-08" db="EMBL/GenBank/DDBJ databases">
        <title>Genome public.</title>
        <authorList>
            <person name="Liu C."/>
            <person name="Sun Q."/>
        </authorList>
    </citation>
    <scope>NUCLEOTIDE SEQUENCE [LARGE SCALE GENOMIC DNA]</scope>
    <source>
        <strain evidence="4 5">M27</strain>
    </source>
</reference>
<evidence type="ECO:0000313" key="5">
    <source>
        <dbReference type="Proteomes" id="UP000600600"/>
    </source>
</evidence>
<dbReference type="SUPFAM" id="SSF53756">
    <property type="entry name" value="UDP-Glycosyltransferase/glycogen phosphorylase"/>
    <property type="match status" value="1"/>
</dbReference>
<name>A0ABR7C7V8_9BACE</name>
<dbReference type="Pfam" id="PF26334">
    <property type="entry name" value="Gtf3_N"/>
    <property type="match status" value="1"/>
</dbReference>
<dbReference type="EMBL" id="JACOOE010000001">
    <property type="protein sequence ID" value="MBC5603614.1"/>
    <property type="molecule type" value="Genomic_DNA"/>
</dbReference>
<dbReference type="InterPro" id="IPR058592">
    <property type="entry name" value="Gtf3_C"/>
</dbReference>
<evidence type="ECO:0000256" key="1">
    <source>
        <dbReference type="ARBA" id="ARBA00022679"/>
    </source>
</evidence>
<dbReference type="Proteomes" id="UP000600600">
    <property type="component" value="Unassembled WGS sequence"/>
</dbReference>
<keyword evidence="5" id="KW-1185">Reference proteome</keyword>
<gene>
    <name evidence="4" type="ORF">H8S67_02840</name>
</gene>
<feature type="domain" description="Glucosyltransferase 3-like N-terminal" evidence="2">
    <location>
        <begin position="9"/>
        <end position="139"/>
    </location>
</feature>
<dbReference type="Pfam" id="PF26337">
    <property type="entry name" value="Gtf3_C"/>
    <property type="match status" value="1"/>
</dbReference>
<comment type="caution">
    <text evidence="4">The sequence shown here is derived from an EMBL/GenBank/DDBJ whole genome shotgun (WGS) entry which is preliminary data.</text>
</comment>
<evidence type="ECO:0000259" key="2">
    <source>
        <dbReference type="Pfam" id="PF26334"/>
    </source>
</evidence>